<dbReference type="InterPro" id="IPR045864">
    <property type="entry name" value="aa-tRNA-synth_II/BPL/LPL"/>
</dbReference>
<feature type="domain" description="BPL/LPL catalytic" evidence="2">
    <location>
        <begin position="1"/>
        <end position="176"/>
    </location>
</feature>
<dbReference type="PANTHER" id="PTHR12835:SF5">
    <property type="entry name" value="BIOTIN--PROTEIN LIGASE"/>
    <property type="match status" value="1"/>
</dbReference>
<dbReference type="NCBIfam" id="TIGR00121">
    <property type="entry name" value="birA_ligase"/>
    <property type="match status" value="1"/>
</dbReference>
<dbReference type="InterPro" id="IPR004143">
    <property type="entry name" value="BPL_LPL_catalytic"/>
</dbReference>
<evidence type="ECO:0000256" key="1">
    <source>
        <dbReference type="ARBA" id="ARBA00022598"/>
    </source>
</evidence>
<organism evidence="4 5">
    <name type="scientific">Malaciobacter molluscorum LMG 25693</name>
    <dbReference type="NCBI Taxonomy" id="870501"/>
    <lineage>
        <taxon>Bacteria</taxon>
        <taxon>Pseudomonadati</taxon>
        <taxon>Campylobacterota</taxon>
        <taxon>Epsilonproteobacteria</taxon>
        <taxon>Campylobacterales</taxon>
        <taxon>Arcobacteraceae</taxon>
        <taxon>Malaciobacter</taxon>
    </lineage>
</organism>
<dbReference type="PROSITE" id="PS51733">
    <property type="entry name" value="BPL_LPL_CATALYTIC"/>
    <property type="match status" value="1"/>
</dbReference>
<dbReference type="NCBIfam" id="NF006294">
    <property type="entry name" value="PRK08477.1"/>
    <property type="match status" value="1"/>
</dbReference>
<dbReference type="RefSeq" id="WP_099342417.1">
    <property type="nucleotide sequence ID" value="NZ_CP032098.1"/>
</dbReference>
<dbReference type="AlphaFoldDB" id="A0A2G1DHS2"/>
<evidence type="ECO:0000313" key="5">
    <source>
        <dbReference type="Proteomes" id="UP000221222"/>
    </source>
</evidence>
<sequence>MKIIKLQQVDSTHTYLKNYIKNLEKFEPTCILTNYQTNGIGSRGNSWTGVKGNLFFSFVYKVDNLPKDLPIQSCSIFFSYILKKILEESNSKVWIKWPNDFYINDKKIGGTITTMSNDLLFCGIGINLIDVSDEFGKLDIKIDIEKTLKNYFNKIENQTSWKQIFRDFKIEFQNSKKFHVSIGNEKKSLKDAVLNSDGSINIDNKKVFSLR</sequence>
<dbReference type="Proteomes" id="UP000221222">
    <property type="component" value="Unassembled WGS sequence"/>
</dbReference>
<dbReference type="GO" id="GO:0005737">
    <property type="term" value="C:cytoplasm"/>
    <property type="evidence" value="ECO:0007669"/>
    <property type="project" value="TreeGrafter"/>
</dbReference>
<dbReference type="SUPFAM" id="SSF55681">
    <property type="entry name" value="Class II aaRS and biotin synthetases"/>
    <property type="match status" value="1"/>
</dbReference>
<name>A0A2G1DHS2_9BACT</name>
<evidence type="ECO:0000259" key="2">
    <source>
        <dbReference type="PROSITE" id="PS51733"/>
    </source>
</evidence>
<protein>
    <submittedName>
        <fullName evidence="4">Biotin--[acetyl-CoA-carboxylase] ligase</fullName>
    </submittedName>
    <submittedName>
        <fullName evidence="3">Biotin-[acetyl-CoA-carboxylase] ligase</fullName>
        <ecNumber evidence="3">6.3.4.15</ecNumber>
    </submittedName>
</protein>
<accession>A0A2G1DHS2</accession>
<dbReference type="EMBL" id="NXFY01000009">
    <property type="protein sequence ID" value="PHO18035.1"/>
    <property type="molecule type" value="Genomic_DNA"/>
</dbReference>
<gene>
    <name evidence="3" type="primary">birA</name>
    <name evidence="3" type="ORF">AMOL_2024</name>
    <name evidence="4" type="ORF">CPU12_07155</name>
</gene>
<dbReference type="PANTHER" id="PTHR12835">
    <property type="entry name" value="BIOTIN PROTEIN LIGASE"/>
    <property type="match status" value="1"/>
</dbReference>
<dbReference type="Pfam" id="PF03099">
    <property type="entry name" value="BPL_LplA_LipB"/>
    <property type="match status" value="1"/>
</dbReference>
<dbReference type="Gene3D" id="3.30.930.10">
    <property type="entry name" value="Bira Bifunctional Protein, Domain 2"/>
    <property type="match status" value="1"/>
</dbReference>
<reference evidence="4 5" key="1">
    <citation type="submission" date="2017-09" db="EMBL/GenBank/DDBJ databases">
        <title>Arcobacter canalis sp. nov., a new species isolated from a water canal contaminated with urban sewage.</title>
        <authorList>
            <person name="Perez-Cataluna A."/>
            <person name="Salas-Masso N."/>
            <person name="Figueras M.J."/>
        </authorList>
    </citation>
    <scope>NUCLEOTIDE SEQUENCE [LARGE SCALE GENOMIC DNA]</scope>
    <source>
        <strain evidence="4 5">F98-3</strain>
    </source>
</reference>
<reference evidence="3 6" key="2">
    <citation type="submission" date="2018-08" db="EMBL/GenBank/DDBJ databases">
        <title>Complete genome of the Arcobacter molluscorum type strain LMG 25693.</title>
        <authorList>
            <person name="Miller W.G."/>
            <person name="Yee E."/>
            <person name="Bono J.L."/>
        </authorList>
    </citation>
    <scope>NUCLEOTIDE SEQUENCE [LARGE SCALE GENOMIC DNA]</scope>
    <source>
        <strain evidence="3 6">CECT 7696</strain>
    </source>
</reference>
<evidence type="ECO:0000313" key="4">
    <source>
        <dbReference type="EMBL" id="PHO18035.1"/>
    </source>
</evidence>
<keyword evidence="5" id="KW-1185">Reference proteome</keyword>
<dbReference type="EC" id="6.3.4.15" evidence="3"/>
<dbReference type="EMBL" id="CP032098">
    <property type="protein sequence ID" value="AXX92978.1"/>
    <property type="molecule type" value="Genomic_DNA"/>
</dbReference>
<keyword evidence="1 4" id="KW-0436">Ligase</keyword>
<evidence type="ECO:0000313" key="3">
    <source>
        <dbReference type="EMBL" id="AXX92978.1"/>
    </source>
</evidence>
<proteinExistence type="predicted"/>
<dbReference type="GO" id="GO:0004077">
    <property type="term" value="F:biotin--[biotin carboxyl-carrier protein] ligase activity"/>
    <property type="evidence" value="ECO:0007669"/>
    <property type="project" value="UniProtKB-EC"/>
</dbReference>
<evidence type="ECO:0000313" key="6">
    <source>
        <dbReference type="Proteomes" id="UP000262712"/>
    </source>
</evidence>
<dbReference type="KEGG" id="amol:AMOL_2024"/>
<dbReference type="InterPro" id="IPR004408">
    <property type="entry name" value="Biotin_CoA_COase_ligase"/>
</dbReference>
<dbReference type="Proteomes" id="UP000262712">
    <property type="component" value="Chromosome"/>
</dbReference>